<evidence type="ECO:0000313" key="2">
    <source>
        <dbReference type="Proteomes" id="UP000294593"/>
    </source>
</evidence>
<dbReference type="AlphaFoldDB" id="A0A4R6R8J0"/>
<dbReference type="Proteomes" id="UP000294593">
    <property type="component" value="Unassembled WGS sequence"/>
</dbReference>
<gene>
    <name evidence="1" type="ORF">EV672_10659</name>
</gene>
<keyword evidence="2" id="KW-1185">Reference proteome</keyword>
<organism evidence="1 2">
    <name type="scientific">Aquabacterium commune</name>
    <dbReference type="NCBI Taxonomy" id="70586"/>
    <lineage>
        <taxon>Bacteria</taxon>
        <taxon>Pseudomonadati</taxon>
        <taxon>Pseudomonadota</taxon>
        <taxon>Betaproteobacteria</taxon>
        <taxon>Burkholderiales</taxon>
        <taxon>Aquabacterium</taxon>
    </lineage>
</organism>
<evidence type="ECO:0008006" key="3">
    <source>
        <dbReference type="Google" id="ProtNLM"/>
    </source>
</evidence>
<accession>A0A4R6R8J0</accession>
<dbReference type="OrthoDB" id="9553554at2"/>
<evidence type="ECO:0000313" key="1">
    <source>
        <dbReference type="EMBL" id="TDP82105.1"/>
    </source>
</evidence>
<dbReference type="EMBL" id="SNXW01000006">
    <property type="protein sequence ID" value="TDP82105.1"/>
    <property type="molecule type" value="Genomic_DNA"/>
</dbReference>
<sequence length="358" mass="39674">MSLGVTLLGPDIDHRRSLEVMLGGECRVNWVPDSNSFLSGRQSGWLGRLHHKAERVFGTRSADYLELVSQALQANQSSVVVAYWGTEPLADLMALRRLRPDLKLLLMVLCFPVALNIAGIRRQNWMMRRTADLLDGLLFPNEAMRDHFIDEGLMPRQRANMVLPPCWAGALQAHGSQPAGLSEPNMIFIGRTDLSSSTVHKADDLRPLMRECLDAGILLHHGQSRETEDGHPLRRPFAPVCQSQLIENMACHDVSLIAYNLAACDNDTRFDLTVPDRLLSSVAAGVPIAVPRSGYTGLKQYLAGHEALIEFASPPGLMRVLRDRAHVEALRKAAWDARPRFAAERHGAALRDFLGSLT</sequence>
<protein>
    <recommendedName>
        <fullName evidence="3">Glycosyl transferase family 1</fullName>
    </recommendedName>
</protein>
<name>A0A4R6R8J0_9BURK</name>
<dbReference type="RefSeq" id="WP_133609253.1">
    <property type="nucleotide sequence ID" value="NZ_SNXW01000006.1"/>
</dbReference>
<proteinExistence type="predicted"/>
<comment type="caution">
    <text evidence="1">The sequence shown here is derived from an EMBL/GenBank/DDBJ whole genome shotgun (WGS) entry which is preliminary data.</text>
</comment>
<reference evidence="1 2" key="1">
    <citation type="submission" date="2019-03" db="EMBL/GenBank/DDBJ databases">
        <title>Genomic Encyclopedia of Type Strains, Phase IV (KMG-IV): sequencing the most valuable type-strain genomes for metagenomic binning, comparative biology and taxonomic classification.</title>
        <authorList>
            <person name="Goeker M."/>
        </authorList>
    </citation>
    <scope>NUCLEOTIDE SEQUENCE [LARGE SCALE GENOMIC DNA]</scope>
    <source>
        <strain evidence="1 2">DSM 11901</strain>
    </source>
</reference>